<evidence type="ECO:0000313" key="2">
    <source>
        <dbReference type="EMBL" id="QLH50508.1"/>
    </source>
</evidence>
<organism evidence="2 3">
    <name type="scientific">Candidatus Accumulibacter cognatus</name>
    <dbReference type="NCBI Taxonomy" id="2954383"/>
    <lineage>
        <taxon>Bacteria</taxon>
        <taxon>Pseudomonadati</taxon>
        <taxon>Pseudomonadota</taxon>
        <taxon>Betaproteobacteria</taxon>
        <taxon>Candidatus Accumulibacter</taxon>
    </lineage>
</organism>
<feature type="compositionally biased region" description="Basic residues" evidence="1">
    <location>
        <begin position="48"/>
        <end position="57"/>
    </location>
</feature>
<dbReference type="KEGG" id="acog:HWD57_12485"/>
<reference evidence="2 3" key="1">
    <citation type="journal article" date="2019" name="Microbiome">
        <title>Annotated bacterial chromosomes from frame-shift-corrected long-read metagenomic data.</title>
        <authorList>
            <person name="Arumugam K."/>
            <person name="Bagci C."/>
            <person name="Bessarab I."/>
            <person name="Beier S."/>
            <person name="Buchfink B."/>
            <person name="Gorska A."/>
            <person name="Qiu G."/>
            <person name="Huson D.H."/>
            <person name="Williams R.B.H."/>
        </authorList>
    </citation>
    <scope>NUCLEOTIDE SEQUENCE [LARGE SCALE GENOMIC DNA]</scope>
    <source>
        <strain evidence="2">SSA1</strain>
    </source>
</reference>
<gene>
    <name evidence="2" type="ORF">HWD57_12485</name>
</gene>
<accession>A0A7D5NDM1</accession>
<evidence type="ECO:0000313" key="3">
    <source>
        <dbReference type="Proteomes" id="UP000509684"/>
    </source>
</evidence>
<evidence type="ECO:0000256" key="1">
    <source>
        <dbReference type="SAM" id="MobiDB-lite"/>
    </source>
</evidence>
<dbReference type="EMBL" id="CP058708">
    <property type="protein sequence ID" value="QLH50508.1"/>
    <property type="molecule type" value="Genomic_DNA"/>
</dbReference>
<name>A0A7D5NDM1_9PROT</name>
<protein>
    <submittedName>
        <fullName evidence="2">Uncharacterized protein</fullName>
    </submittedName>
</protein>
<dbReference type="AlphaFoldDB" id="A0A7D5NDM1"/>
<sequence>MAMILRPADTSGPLPGSWCRLHSLRALTLLVASSRNDSPRPTPLSVGHSRHRHRRLNSRGGQDQPLAVLLAEGLACEHGHRRRADHKRLEPDRAKYISCGEWLVLRLDQVIHRAREEQVGKSQANSGKNLLD</sequence>
<dbReference type="Proteomes" id="UP000509684">
    <property type="component" value="Chromosome"/>
</dbReference>
<proteinExistence type="predicted"/>
<feature type="region of interest" description="Disordered" evidence="1">
    <location>
        <begin position="34"/>
        <end position="62"/>
    </location>
</feature>